<feature type="chain" id="PRO_5038673046" description="SLH domain-containing protein" evidence="1">
    <location>
        <begin position="22"/>
        <end position="414"/>
    </location>
</feature>
<accession>A0A9D9H589</accession>
<evidence type="ECO:0000313" key="2">
    <source>
        <dbReference type="EMBL" id="MBO8435697.1"/>
    </source>
</evidence>
<name>A0A9D9H589_9SPIO</name>
<dbReference type="AlphaFoldDB" id="A0A9D9H589"/>
<organism evidence="2 3">
    <name type="scientific">Candidatus Ornithospirochaeta stercoripullorum</name>
    <dbReference type="NCBI Taxonomy" id="2840899"/>
    <lineage>
        <taxon>Bacteria</taxon>
        <taxon>Pseudomonadati</taxon>
        <taxon>Spirochaetota</taxon>
        <taxon>Spirochaetia</taxon>
        <taxon>Spirochaetales</taxon>
        <taxon>Spirochaetaceae</taxon>
        <taxon>Spirochaetaceae incertae sedis</taxon>
        <taxon>Candidatus Ornithospirochaeta</taxon>
    </lineage>
</organism>
<comment type="caution">
    <text evidence="2">The sequence shown here is derived from an EMBL/GenBank/DDBJ whole genome shotgun (WGS) entry which is preliminary data.</text>
</comment>
<protein>
    <recommendedName>
        <fullName evidence="4">SLH domain-containing protein</fullName>
    </recommendedName>
</protein>
<reference evidence="2" key="2">
    <citation type="journal article" date="2021" name="PeerJ">
        <title>Extensive microbial diversity within the chicken gut microbiome revealed by metagenomics and culture.</title>
        <authorList>
            <person name="Gilroy R."/>
            <person name="Ravi A."/>
            <person name="Getino M."/>
            <person name="Pursley I."/>
            <person name="Horton D.L."/>
            <person name="Alikhan N.F."/>
            <person name="Baker D."/>
            <person name="Gharbi K."/>
            <person name="Hall N."/>
            <person name="Watson M."/>
            <person name="Adriaenssens E.M."/>
            <person name="Foster-Nyarko E."/>
            <person name="Jarju S."/>
            <person name="Secka A."/>
            <person name="Antonio M."/>
            <person name="Oren A."/>
            <person name="Chaudhuri R.R."/>
            <person name="La Ragione R."/>
            <person name="Hildebrand F."/>
            <person name="Pallen M.J."/>
        </authorList>
    </citation>
    <scope>NUCLEOTIDE SEQUENCE</scope>
    <source>
        <strain evidence="2">7293</strain>
    </source>
</reference>
<sequence>MKTRKIIMFALCIVMSLSLFAAGDGTFALDTYEKNSAYLSQYFGIEIASDTVSLSDFAKDLSAVTGTEIVEPATEEGIINIVVAASGFDELAKTYSAEKAAARLEKYGVENASDPQYAAAALDSGVLSAEAVNGLVAAEGLSSEEAASLLMAVAYATGKGRNYIGFAGESDIQARIENVFKNVGLYSNDELDAIGALLVETGASTGYNLKRESDNARFLDSLTLRYGHDTKDHVKQLVALLVSEDINALIQIEPKTSIYEYLLDWGPVPEPTPTYRVEQYSEDLYLVHATEFDLELEFDTIEDLQKFDAVVNQYSKKNDANQAEGSGVNLILGAWWQPLYSARFNPDENAYTEIVDNVLYSADGAYSIHPFTTVENSASLIATEEELSENGSTFADHRYVNNAFYRYLTGTDYQ</sequence>
<reference evidence="2" key="1">
    <citation type="submission" date="2020-10" db="EMBL/GenBank/DDBJ databases">
        <authorList>
            <person name="Gilroy R."/>
        </authorList>
    </citation>
    <scope>NUCLEOTIDE SEQUENCE</scope>
    <source>
        <strain evidence="2">7293</strain>
    </source>
</reference>
<gene>
    <name evidence="2" type="ORF">IAA97_01785</name>
</gene>
<evidence type="ECO:0008006" key="4">
    <source>
        <dbReference type="Google" id="ProtNLM"/>
    </source>
</evidence>
<dbReference type="Proteomes" id="UP000823615">
    <property type="component" value="Unassembled WGS sequence"/>
</dbReference>
<dbReference type="EMBL" id="JADIMT010000030">
    <property type="protein sequence ID" value="MBO8435697.1"/>
    <property type="molecule type" value="Genomic_DNA"/>
</dbReference>
<evidence type="ECO:0000256" key="1">
    <source>
        <dbReference type="SAM" id="SignalP"/>
    </source>
</evidence>
<feature type="signal peptide" evidence="1">
    <location>
        <begin position="1"/>
        <end position="21"/>
    </location>
</feature>
<proteinExistence type="predicted"/>
<keyword evidence="1" id="KW-0732">Signal</keyword>
<evidence type="ECO:0000313" key="3">
    <source>
        <dbReference type="Proteomes" id="UP000823615"/>
    </source>
</evidence>